<gene>
    <name evidence="2" type="ORF">FB474_0733</name>
</gene>
<accession>A0A542ZGF9</accession>
<dbReference type="AlphaFoldDB" id="A0A542ZGF9"/>
<evidence type="ECO:0000313" key="3">
    <source>
        <dbReference type="Proteomes" id="UP000319514"/>
    </source>
</evidence>
<evidence type="ECO:0000313" key="2">
    <source>
        <dbReference type="EMBL" id="TQL59379.1"/>
    </source>
</evidence>
<dbReference type="InterPro" id="IPR025159">
    <property type="entry name" value="AbiEi_N"/>
</dbReference>
<dbReference type="EMBL" id="VFOQ01000001">
    <property type="protein sequence ID" value="TQL59379.1"/>
    <property type="molecule type" value="Genomic_DNA"/>
</dbReference>
<name>A0A542ZGF9_9MICO</name>
<sequence length="287" mass="30236">MWGTLAAMDGLLRARAVAAGNVFTTADAAECGHDARSLRRLVASGECVRIGRGRYAVGPLPLRPEDEHVARTRAALLTHGNRVAASHHSALLLHGLPVFGADLSVVHLTRLADRHTRRSSGIAMNVRPAGTQVLWVDSCAVVDACTALVQLAMAHGILPAVVSADAALHHGTATGEQLAAAVDRIRGIPGSRAARHMLSHADSRSESVGESRLRLGLLVHRLPVVPQHEIREAGEVVARVDSSSRGHASWSSSTAWSSTAAMVAAMPSWPRSCVRTASAASAMRWCG</sequence>
<organism evidence="2 3">
    <name type="scientific">Oryzihumus leptocrescens</name>
    <dbReference type="NCBI Taxonomy" id="297536"/>
    <lineage>
        <taxon>Bacteria</taxon>
        <taxon>Bacillati</taxon>
        <taxon>Actinomycetota</taxon>
        <taxon>Actinomycetes</taxon>
        <taxon>Micrococcales</taxon>
        <taxon>Intrasporangiaceae</taxon>
        <taxon>Oryzihumus</taxon>
    </lineage>
</organism>
<dbReference type="Pfam" id="PF13338">
    <property type="entry name" value="AbiEi_4"/>
    <property type="match status" value="1"/>
</dbReference>
<protein>
    <submittedName>
        <fullName evidence="2">Putative AbiEi antitoxin of type IV toxin-antitoxin system</fullName>
    </submittedName>
</protein>
<proteinExistence type="predicted"/>
<dbReference type="Proteomes" id="UP000319514">
    <property type="component" value="Unassembled WGS sequence"/>
</dbReference>
<evidence type="ECO:0000259" key="1">
    <source>
        <dbReference type="Pfam" id="PF13338"/>
    </source>
</evidence>
<comment type="caution">
    <text evidence="2">The sequence shown here is derived from an EMBL/GenBank/DDBJ whole genome shotgun (WGS) entry which is preliminary data.</text>
</comment>
<keyword evidence="3" id="KW-1185">Reference proteome</keyword>
<reference evidence="2 3" key="1">
    <citation type="submission" date="2019-06" db="EMBL/GenBank/DDBJ databases">
        <title>Sequencing the genomes of 1000 actinobacteria strains.</title>
        <authorList>
            <person name="Klenk H.-P."/>
        </authorList>
    </citation>
    <scope>NUCLEOTIDE SEQUENCE [LARGE SCALE GENOMIC DNA]</scope>
    <source>
        <strain evidence="2 3">DSM 18082</strain>
    </source>
</reference>
<feature type="domain" description="AbiEi antitoxin N-terminal" evidence="1">
    <location>
        <begin position="20"/>
        <end position="57"/>
    </location>
</feature>